<evidence type="ECO:0000313" key="2">
    <source>
        <dbReference type="Proteomes" id="UP000827976"/>
    </source>
</evidence>
<reference evidence="2" key="1">
    <citation type="journal article" date="2022" name="Nat. Commun.">
        <title>Chromosome evolution and the genetic basis of agronomically important traits in greater yam.</title>
        <authorList>
            <person name="Bredeson J.V."/>
            <person name="Lyons J.B."/>
            <person name="Oniyinde I.O."/>
            <person name="Okereke N.R."/>
            <person name="Kolade O."/>
            <person name="Nnabue I."/>
            <person name="Nwadili C.O."/>
            <person name="Hribova E."/>
            <person name="Parker M."/>
            <person name="Nwogha J."/>
            <person name="Shu S."/>
            <person name="Carlson J."/>
            <person name="Kariba R."/>
            <person name="Muthemba S."/>
            <person name="Knop K."/>
            <person name="Barton G.J."/>
            <person name="Sherwood A.V."/>
            <person name="Lopez-Montes A."/>
            <person name="Asiedu R."/>
            <person name="Jamnadass R."/>
            <person name="Muchugi A."/>
            <person name="Goodstein D."/>
            <person name="Egesi C.N."/>
            <person name="Featherston J."/>
            <person name="Asfaw A."/>
            <person name="Simpson G.G."/>
            <person name="Dolezel J."/>
            <person name="Hendre P.S."/>
            <person name="Van Deynze A."/>
            <person name="Kumar P.L."/>
            <person name="Obidiegwu J.E."/>
            <person name="Bhattacharjee R."/>
            <person name="Rokhsar D.S."/>
        </authorList>
    </citation>
    <scope>NUCLEOTIDE SEQUENCE [LARGE SCALE GENOMIC DNA]</scope>
    <source>
        <strain evidence="2">cv. TDa95/00328</strain>
    </source>
</reference>
<keyword evidence="2" id="KW-1185">Reference proteome</keyword>
<protein>
    <submittedName>
        <fullName evidence="1">Uncharacterized protein</fullName>
    </submittedName>
</protein>
<evidence type="ECO:0000313" key="1">
    <source>
        <dbReference type="EMBL" id="KAH7677710.1"/>
    </source>
</evidence>
<comment type="caution">
    <text evidence="1">The sequence shown here is derived from an EMBL/GenBank/DDBJ whole genome shotgun (WGS) entry which is preliminary data.</text>
</comment>
<proteinExistence type="predicted"/>
<dbReference type="Proteomes" id="UP000827976">
    <property type="component" value="Chromosome 7"/>
</dbReference>
<accession>A0ACB7VTK6</accession>
<name>A0ACB7VTK6_DIOAL</name>
<organism evidence="1 2">
    <name type="scientific">Dioscorea alata</name>
    <name type="common">Purple yam</name>
    <dbReference type="NCBI Taxonomy" id="55571"/>
    <lineage>
        <taxon>Eukaryota</taxon>
        <taxon>Viridiplantae</taxon>
        <taxon>Streptophyta</taxon>
        <taxon>Embryophyta</taxon>
        <taxon>Tracheophyta</taxon>
        <taxon>Spermatophyta</taxon>
        <taxon>Magnoliopsida</taxon>
        <taxon>Liliopsida</taxon>
        <taxon>Dioscoreales</taxon>
        <taxon>Dioscoreaceae</taxon>
        <taxon>Dioscorea</taxon>
    </lineage>
</organism>
<dbReference type="EMBL" id="CM037017">
    <property type="protein sequence ID" value="KAH7677710.1"/>
    <property type="molecule type" value="Genomic_DNA"/>
</dbReference>
<sequence>MAATSNGYHQDSDVDSDGSADDAYYHPISADSDDGGDLENEYPSSSVLRANVHDPNNGYLDGSAIPNSNPDLLHRYAMNGVAGLDLNEEGDGESEEEEEREQEREASISMAFREDESRRSAPLTEENAARVLEAMRGVVFPGVVPNWAGEIAEERWVDQLRQLRGLLKSCAASVCAMILIRHCESFVVPFTN</sequence>
<gene>
    <name evidence="1" type="ORF">IHE45_07G101100</name>
</gene>